<dbReference type="PROSITE" id="PS52029">
    <property type="entry name" value="LD_TPASE"/>
    <property type="match status" value="1"/>
</dbReference>
<feature type="active site" description="Proton donor/acceptor" evidence="9">
    <location>
        <position position="70"/>
    </location>
</feature>
<dbReference type="GO" id="GO:0016757">
    <property type="term" value="F:glycosyltransferase activity"/>
    <property type="evidence" value="ECO:0007669"/>
    <property type="project" value="UniProtKB-KW"/>
</dbReference>
<evidence type="ECO:0000313" key="12">
    <source>
        <dbReference type="Proteomes" id="UP000224203"/>
    </source>
</evidence>
<comment type="similarity">
    <text evidence="2">Belongs to the YkuD family.</text>
</comment>
<keyword evidence="3" id="KW-0328">Glycosyltransferase</keyword>
<evidence type="ECO:0000256" key="5">
    <source>
        <dbReference type="ARBA" id="ARBA00022801"/>
    </source>
</evidence>
<protein>
    <recommendedName>
        <fullName evidence="10">L,D-TPase catalytic domain-containing protein</fullName>
    </recommendedName>
</protein>
<keyword evidence="8 9" id="KW-0961">Cell wall biogenesis/degradation</keyword>
<dbReference type="GO" id="GO:0008360">
    <property type="term" value="P:regulation of cell shape"/>
    <property type="evidence" value="ECO:0007669"/>
    <property type="project" value="UniProtKB-UniRule"/>
</dbReference>
<keyword evidence="4" id="KW-0808">Transferase</keyword>
<reference evidence="11 12" key="1">
    <citation type="submission" date="2017-09" db="EMBL/GenBank/DDBJ databases">
        <title>Large-scale bioinformatics analysis of Bacillus genomes uncovers conserved roles of natural products in bacterial physiology.</title>
        <authorList>
            <consortium name="Agbiome Team Llc"/>
            <person name="Bleich R.M."/>
            <person name="Grubbs K.J."/>
            <person name="Santa Maria K.C."/>
            <person name="Allen S.E."/>
            <person name="Farag S."/>
            <person name="Shank E.A."/>
            <person name="Bowers A."/>
        </authorList>
    </citation>
    <scope>NUCLEOTIDE SEQUENCE [LARGE SCALE GENOMIC DNA]</scope>
    <source>
        <strain evidence="11 12">AFS041711</strain>
    </source>
</reference>
<sequence length="111" mass="12418">MGLWIDVSKKTHRLKLYDGSILIKAYPIAVGKMLTPTPNGKYKIINKDEHPPDVYGPMWMGLSKPTYGVHGTNDPASIGRDMSHGCIRMYNEDILELSSLVPLDTPINIHE</sequence>
<evidence type="ECO:0000256" key="7">
    <source>
        <dbReference type="ARBA" id="ARBA00022984"/>
    </source>
</evidence>
<dbReference type="GO" id="GO:0005576">
    <property type="term" value="C:extracellular region"/>
    <property type="evidence" value="ECO:0007669"/>
    <property type="project" value="TreeGrafter"/>
</dbReference>
<dbReference type="InterPro" id="IPR005490">
    <property type="entry name" value="LD_TPept_cat_dom"/>
</dbReference>
<keyword evidence="5" id="KW-0378">Hydrolase</keyword>
<dbReference type="InterPro" id="IPR050979">
    <property type="entry name" value="LD-transpeptidase"/>
</dbReference>
<proteinExistence type="inferred from homology"/>
<dbReference type="AlphaFoldDB" id="A0A9X7CKV2"/>
<dbReference type="GO" id="GO:0071972">
    <property type="term" value="F:peptidoglycan L,D-transpeptidase activity"/>
    <property type="evidence" value="ECO:0007669"/>
    <property type="project" value="TreeGrafter"/>
</dbReference>
<evidence type="ECO:0000313" key="11">
    <source>
        <dbReference type="EMBL" id="PGS77378.1"/>
    </source>
</evidence>
<evidence type="ECO:0000256" key="2">
    <source>
        <dbReference type="ARBA" id="ARBA00005992"/>
    </source>
</evidence>
<evidence type="ECO:0000256" key="9">
    <source>
        <dbReference type="PROSITE-ProRule" id="PRU01373"/>
    </source>
</evidence>
<comment type="pathway">
    <text evidence="1 9">Cell wall biogenesis; peptidoglycan biosynthesis.</text>
</comment>
<dbReference type="RefSeq" id="WP_098783204.1">
    <property type="nucleotide sequence ID" value="NZ_NULI01000113.1"/>
</dbReference>
<feature type="domain" description="L,D-TPase catalytic" evidence="10">
    <location>
        <begin position="3"/>
        <end position="110"/>
    </location>
</feature>
<dbReference type="EMBL" id="NULI01000113">
    <property type="protein sequence ID" value="PGS77378.1"/>
    <property type="molecule type" value="Genomic_DNA"/>
</dbReference>
<evidence type="ECO:0000256" key="4">
    <source>
        <dbReference type="ARBA" id="ARBA00022679"/>
    </source>
</evidence>
<comment type="caution">
    <text evidence="11">The sequence shown here is derived from an EMBL/GenBank/DDBJ whole genome shotgun (WGS) entry which is preliminary data.</text>
</comment>
<evidence type="ECO:0000256" key="3">
    <source>
        <dbReference type="ARBA" id="ARBA00022676"/>
    </source>
</evidence>
<dbReference type="PANTHER" id="PTHR30582">
    <property type="entry name" value="L,D-TRANSPEPTIDASE"/>
    <property type="match status" value="1"/>
</dbReference>
<dbReference type="CDD" id="cd16913">
    <property type="entry name" value="YkuD_like"/>
    <property type="match status" value="1"/>
</dbReference>
<dbReference type="SUPFAM" id="SSF141523">
    <property type="entry name" value="L,D-transpeptidase catalytic domain-like"/>
    <property type="match status" value="1"/>
</dbReference>
<keyword evidence="7 9" id="KW-0573">Peptidoglycan synthesis</keyword>
<name>A0A9X7CKV2_BACCE</name>
<evidence type="ECO:0000256" key="8">
    <source>
        <dbReference type="ARBA" id="ARBA00023316"/>
    </source>
</evidence>
<organism evidence="11 12">
    <name type="scientific">Bacillus cereus</name>
    <dbReference type="NCBI Taxonomy" id="1396"/>
    <lineage>
        <taxon>Bacteria</taxon>
        <taxon>Bacillati</taxon>
        <taxon>Bacillota</taxon>
        <taxon>Bacilli</taxon>
        <taxon>Bacillales</taxon>
        <taxon>Bacillaceae</taxon>
        <taxon>Bacillus</taxon>
        <taxon>Bacillus cereus group</taxon>
    </lineage>
</organism>
<feature type="active site" description="Nucleophile" evidence="9">
    <location>
        <position position="86"/>
    </location>
</feature>
<evidence type="ECO:0000256" key="1">
    <source>
        <dbReference type="ARBA" id="ARBA00004752"/>
    </source>
</evidence>
<accession>A0A9X7CKV2</accession>
<evidence type="ECO:0000259" key="10">
    <source>
        <dbReference type="PROSITE" id="PS52029"/>
    </source>
</evidence>
<dbReference type="Proteomes" id="UP000224203">
    <property type="component" value="Unassembled WGS sequence"/>
</dbReference>
<dbReference type="GO" id="GO:0018104">
    <property type="term" value="P:peptidoglycan-protein cross-linking"/>
    <property type="evidence" value="ECO:0007669"/>
    <property type="project" value="TreeGrafter"/>
</dbReference>
<gene>
    <name evidence="11" type="ORF">COC69_20375</name>
</gene>
<dbReference type="Pfam" id="PF03734">
    <property type="entry name" value="YkuD"/>
    <property type="match status" value="1"/>
</dbReference>
<dbReference type="GO" id="GO:0071555">
    <property type="term" value="P:cell wall organization"/>
    <property type="evidence" value="ECO:0007669"/>
    <property type="project" value="UniProtKB-UniRule"/>
</dbReference>
<dbReference type="InterPro" id="IPR038063">
    <property type="entry name" value="Transpep_catalytic_dom"/>
</dbReference>
<evidence type="ECO:0000256" key="6">
    <source>
        <dbReference type="ARBA" id="ARBA00022960"/>
    </source>
</evidence>
<keyword evidence="6 9" id="KW-0133">Cell shape</keyword>
<dbReference type="Gene3D" id="2.40.440.10">
    <property type="entry name" value="L,D-transpeptidase catalytic domain-like"/>
    <property type="match status" value="1"/>
</dbReference>
<dbReference type="PANTHER" id="PTHR30582:SF24">
    <property type="entry name" value="L,D-TRANSPEPTIDASE ERFK_SRFK-RELATED"/>
    <property type="match status" value="1"/>
</dbReference>